<dbReference type="Proteomes" id="UP000503440">
    <property type="component" value="Chromosome"/>
</dbReference>
<evidence type="ECO:0000313" key="2">
    <source>
        <dbReference type="Proteomes" id="UP000503440"/>
    </source>
</evidence>
<dbReference type="RefSeq" id="WP_163145605.1">
    <property type="nucleotide sequence ID" value="NZ_CP044455.1"/>
</dbReference>
<dbReference type="EMBL" id="CP044455">
    <property type="protein sequence ID" value="QIC69759.1"/>
    <property type="molecule type" value="Genomic_DNA"/>
</dbReference>
<dbReference type="InterPro" id="IPR021856">
    <property type="entry name" value="DUF3465"/>
</dbReference>
<accession>A0A6C0Y0W8</accession>
<dbReference type="Pfam" id="PF11948">
    <property type="entry name" value="DUF3465"/>
    <property type="match status" value="1"/>
</dbReference>
<gene>
    <name evidence="1" type="ORF">FSC09_04760</name>
</gene>
<organism evidence="1 2">
    <name type="scientific">Acinetobacter indicus</name>
    <dbReference type="NCBI Taxonomy" id="756892"/>
    <lineage>
        <taxon>Bacteria</taxon>
        <taxon>Pseudomonadati</taxon>
        <taxon>Pseudomonadota</taxon>
        <taxon>Gammaproteobacteria</taxon>
        <taxon>Moraxellales</taxon>
        <taxon>Moraxellaceae</taxon>
        <taxon>Acinetobacter</taxon>
    </lineage>
</organism>
<dbReference type="AlphaFoldDB" id="A0A6C0Y0W8"/>
<protein>
    <submittedName>
        <fullName evidence="1">DUF3465 domain-containing protein</fullName>
    </submittedName>
</protein>
<name>A0A6C0Y0W8_9GAMM</name>
<sequence length="160" mass="17781">MSKKTNMGIGAVIALLVAAYLGLDLQPQNSGSNTFTQQQSETTLQAPVQDDTAKIAQAFQQRKNDVQVQATGTVVALLSDDNEGSRHQRFILELGNGQTLLVAHNIDLAPRIDRLQKGDTVEFFGEYEYTDKGGVIHWTHHDPQKRHVDGWLKHQGSIYQ</sequence>
<proteinExistence type="predicted"/>
<evidence type="ECO:0000313" key="1">
    <source>
        <dbReference type="EMBL" id="QIC69759.1"/>
    </source>
</evidence>
<reference evidence="1 2" key="1">
    <citation type="submission" date="2019-09" db="EMBL/GenBank/DDBJ databases">
        <title>Non-baumannii Acinetobacter spp. carrying blaNDM-1 isolated in China.</title>
        <authorList>
            <person name="Cui C."/>
            <person name="Chen C."/>
            <person name="Sun J."/>
            <person name="Liu Y."/>
        </authorList>
    </citation>
    <scope>NUCLEOTIDE SEQUENCE [LARGE SCALE GENOMIC DNA]</scope>
    <source>
        <strain evidence="1 2">B18</strain>
    </source>
</reference>